<dbReference type="InterPro" id="IPR006869">
    <property type="entry name" value="DUF547"/>
</dbReference>
<dbReference type="Proteomes" id="UP000198393">
    <property type="component" value="Unassembled WGS sequence"/>
</dbReference>
<dbReference type="PANTHER" id="PTHR46361">
    <property type="entry name" value="ELECTRON CARRIER/ PROTEIN DISULFIDE OXIDOREDUCTASE"/>
    <property type="match status" value="1"/>
</dbReference>
<protein>
    <recommendedName>
        <fullName evidence="1">DUF547 domain-containing protein</fullName>
    </recommendedName>
</protein>
<keyword evidence="3" id="KW-1185">Reference proteome</keyword>
<dbReference type="Pfam" id="PF04784">
    <property type="entry name" value="DUF547"/>
    <property type="match status" value="1"/>
</dbReference>
<evidence type="ECO:0000313" key="3">
    <source>
        <dbReference type="Proteomes" id="UP000198393"/>
    </source>
</evidence>
<dbReference type="EMBL" id="FZPD01000001">
    <property type="protein sequence ID" value="SNS52308.1"/>
    <property type="molecule type" value="Genomic_DNA"/>
</dbReference>
<proteinExistence type="predicted"/>
<accession>A0A239F754</accession>
<name>A0A239F754_EKHLU</name>
<dbReference type="PANTHER" id="PTHR46361:SF3">
    <property type="entry name" value="ELECTRON CARRIER_ PROTEIN DISULFIDE OXIDOREDUCTASE"/>
    <property type="match status" value="1"/>
</dbReference>
<dbReference type="RefSeq" id="WP_089355275.1">
    <property type="nucleotide sequence ID" value="NZ_FZPD01000001.1"/>
</dbReference>
<feature type="domain" description="DUF547" evidence="1">
    <location>
        <begin position="68"/>
        <end position="183"/>
    </location>
</feature>
<gene>
    <name evidence="2" type="ORF">SAMN05421640_0510</name>
</gene>
<sequence>MMNLAVFIVTTFLTISLFAQRGVSHKSYDELLQKYVDEEGMVDYKGLKADRSKLKSYLSILENNPPQKSWTRDQKLAYWINAYNAFTLELILEHYPVASIKDIGSTIKIPFVSTAWDIKFINIGDEEYDLNNLEHGIIRKEFDEPRIHFALVCAAVSCPKLQNRAYTPEQLDSQLTKAAKEFLANPAKNEFKNSNQATLSKLFNWYGGDFNNNGTLIEYINQYSSTKLSKDADIEWKDYDWALNEQK</sequence>
<organism evidence="2 3">
    <name type="scientific">Ekhidna lutea</name>
    <dbReference type="NCBI Taxonomy" id="447679"/>
    <lineage>
        <taxon>Bacteria</taxon>
        <taxon>Pseudomonadati</taxon>
        <taxon>Bacteroidota</taxon>
        <taxon>Cytophagia</taxon>
        <taxon>Cytophagales</taxon>
        <taxon>Reichenbachiellaceae</taxon>
        <taxon>Ekhidna</taxon>
    </lineage>
</organism>
<dbReference type="AlphaFoldDB" id="A0A239F754"/>
<evidence type="ECO:0000259" key="1">
    <source>
        <dbReference type="Pfam" id="PF04784"/>
    </source>
</evidence>
<evidence type="ECO:0000313" key="2">
    <source>
        <dbReference type="EMBL" id="SNS52308.1"/>
    </source>
</evidence>
<dbReference type="OrthoDB" id="526867at2"/>
<reference evidence="2 3" key="1">
    <citation type="submission" date="2017-06" db="EMBL/GenBank/DDBJ databases">
        <authorList>
            <person name="Kim H.J."/>
            <person name="Triplett B.A."/>
        </authorList>
    </citation>
    <scope>NUCLEOTIDE SEQUENCE [LARGE SCALE GENOMIC DNA]</scope>
    <source>
        <strain evidence="2 3">DSM 19307</strain>
    </source>
</reference>